<feature type="transmembrane region" description="Helical" evidence="7">
    <location>
        <begin position="16"/>
        <end position="36"/>
    </location>
</feature>
<feature type="transmembrane region" description="Helical" evidence="7">
    <location>
        <begin position="155"/>
        <end position="183"/>
    </location>
</feature>
<keyword evidence="6 7" id="KW-0472">Membrane</keyword>
<keyword evidence="5 7" id="KW-1133">Transmembrane helix</keyword>
<accession>A0ABV0G336</accession>
<evidence type="ECO:0000313" key="8">
    <source>
        <dbReference type="EMBL" id="MEO3692157.1"/>
    </source>
</evidence>
<reference evidence="8 9" key="1">
    <citation type="submission" date="2024-05" db="EMBL/GenBank/DDBJ databases">
        <title>Roseateles sp. DJS-2-20 16S ribosomal RNA gene Genome sequencing and assembly.</title>
        <authorList>
            <person name="Woo H."/>
        </authorList>
    </citation>
    <scope>NUCLEOTIDE SEQUENCE [LARGE SCALE GENOMIC DNA]</scope>
    <source>
        <strain evidence="8 9">DJS-2-20</strain>
    </source>
</reference>
<comment type="similarity">
    <text evidence="2">Belongs to the chromate ion transporter (CHR) (TC 2.A.51) family.</text>
</comment>
<gene>
    <name evidence="8" type="ORF">ABDJ85_11805</name>
</gene>
<dbReference type="Pfam" id="PF02417">
    <property type="entry name" value="Chromate_transp"/>
    <property type="match status" value="1"/>
</dbReference>
<feature type="transmembrane region" description="Helical" evidence="7">
    <location>
        <begin position="119"/>
        <end position="143"/>
    </location>
</feature>
<proteinExistence type="inferred from homology"/>
<evidence type="ECO:0000256" key="1">
    <source>
        <dbReference type="ARBA" id="ARBA00004651"/>
    </source>
</evidence>
<evidence type="ECO:0000256" key="4">
    <source>
        <dbReference type="ARBA" id="ARBA00022692"/>
    </source>
</evidence>
<dbReference type="EMBL" id="JBDPZD010000003">
    <property type="protein sequence ID" value="MEO3692157.1"/>
    <property type="molecule type" value="Genomic_DNA"/>
</dbReference>
<dbReference type="RefSeq" id="WP_347704983.1">
    <property type="nucleotide sequence ID" value="NZ_JBDPZD010000003.1"/>
</dbReference>
<evidence type="ECO:0000313" key="9">
    <source>
        <dbReference type="Proteomes" id="UP001495147"/>
    </source>
</evidence>
<name>A0ABV0G336_9BURK</name>
<organism evidence="8 9">
    <name type="scientific">Roseateles paludis</name>
    <dbReference type="NCBI Taxonomy" id="3145238"/>
    <lineage>
        <taxon>Bacteria</taxon>
        <taxon>Pseudomonadati</taxon>
        <taxon>Pseudomonadota</taxon>
        <taxon>Betaproteobacteria</taxon>
        <taxon>Burkholderiales</taxon>
        <taxon>Sphaerotilaceae</taxon>
        <taxon>Roseateles</taxon>
    </lineage>
</organism>
<evidence type="ECO:0000256" key="5">
    <source>
        <dbReference type="ARBA" id="ARBA00022989"/>
    </source>
</evidence>
<dbReference type="PANTHER" id="PTHR43663">
    <property type="entry name" value="CHROMATE TRANSPORT PROTEIN-RELATED"/>
    <property type="match status" value="1"/>
</dbReference>
<evidence type="ECO:0000256" key="7">
    <source>
        <dbReference type="SAM" id="Phobius"/>
    </source>
</evidence>
<dbReference type="InterPro" id="IPR003370">
    <property type="entry name" value="Chromate_transpt"/>
</dbReference>
<evidence type="ECO:0000256" key="3">
    <source>
        <dbReference type="ARBA" id="ARBA00022475"/>
    </source>
</evidence>
<keyword evidence="3" id="KW-1003">Cell membrane</keyword>
<dbReference type="PANTHER" id="PTHR43663:SF1">
    <property type="entry name" value="CHROMATE TRANSPORTER"/>
    <property type="match status" value="1"/>
</dbReference>
<feature type="transmembrane region" description="Helical" evidence="7">
    <location>
        <begin position="85"/>
        <end position="107"/>
    </location>
</feature>
<dbReference type="InterPro" id="IPR052518">
    <property type="entry name" value="CHR_Transporter"/>
</dbReference>
<dbReference type="Proteomes" id="UP001495147">
    <property type="component" value="Unassembled WGS sequence"/>
</dbReference>
<evidence type="ECO:0000256" key="2">
    <source>
        <dbReference type="ARBA" id="ARBA00005262"/>
    </source>
</evidence>
<comment type="subcellular location">
    <subcellularLocation>
        <location evidence="1">Cell membrane</location>
        <topology evidence="1">Multi-pass membrane protein</topology>
    </subcellularLocation>
</comment>
<protein>
    <submittedName>
        <fullName evidence="8">Chromate transporter</fullName>
    </submittedName>
</protein>
<sequence>MAAAAALNMDSVWLDLLLHFMALSLLAIGGAITTVPEMHRYLVTQRGWLAEADFTSAIALAQAAPGPNLLFVVVLGYQVAGLAGAAASLAGMLLPSATLTLAATRWARANREWRGVRAFNAGMTPLTLGLILSSGWLLAAPFLRAPEHRWSSGALMVLTIVLTLRTRINLVWLVLGGGVLGALRVV</sequence>
<comment type="caution">
    <text evidence="8">The sequence shown here is derived from an EMBL/GenBank/DDBJ whole genome shotgun (WGS) entry which is preliminary data.</text>
</comment>
<keyword evidence="4 7" id="KW-0812">Transmembrane</keyword>
<keyword evidence="9" id="KW-1185">Reference proteome</keyword>
<evidence type="ECO:0000256" key="6">
    <source>
        <dbReference type="ARBA" id="ARBA00023136"/>
    </source>
</evidence>